<evidence type="ECO:0000259" key="1">
    <source>
        <dbReference type="Pfam" id="PF09500"/>
    </source>
</evidence>
<dbReference type="Proteomes" id="UP000195953">
    <property type="component" value="Chromosome 1"/>
</dbReference>
<sequence length="284" mass="30522">MIRSCLINMPRSSDRLQATSARFQGGRRCRAAARSGIPIDLSALPSCVRRSIDHQPGSARLPMAAEVRWRIMPDIVVFAPESDSKNQRVSPGNAARVHHAVPHVIQVHKTLAEHCGMMPPSAVFQPLPMTLSCPLASALQSLQQQFNAMPPVLSMGIAVDGLYDGALRLRAPLQANVNDKANAFGGSLASLMTLASWGWLTLQLRLAGHSADVYVADSQLRYVAPVYEDLVANAEPSEMGSWEAFLATFLQRGKAPIGMRAQIALGSGTAAATLSGRFVAFAKR</sequence>
<dbReference type="STRING" id="48664.BER92_02070"/>
<reference evidence="3 5" key="1">
    <citation type="submission" date="2017-05" db="EMBL/GenBank/DDBJ databases">
        <authorList>
            <person name="Song R."/>
            <person name="Chenine A.L."/>
            <person name="Ruprecht R.M."/>
        </authorList>
    </citation>
    <scope>NUCLEOTIDE SEQUENCE [LARGE SCALE GENOMIC DNA]</scope>
    <source>
        <strain evidence="3">PD5205</strain>
    </source>
</reference>
<organism evidence="3 5">
    <name type="scientific">Xanthomonas fragariae</name>
    <dbReference type="NCBI Taxonomy" id="48664"/>
    <lineage>
        <taxon>Bacteria</taxon>
        <taxon>Pseudomonadati</taxon>
        <taxon>Pseudomonadota</taxon>
        <taxon>Gammaproteobacteria</taxon>
        <taxon>Lysobacterales</taxon>
        <taxon>Lysobacteraceae</taxon>
        <taxon>Xanthomonas</taxon>
    </lineage>
</organism>
<dbReference type="Pfam" id="PF09500">
    <property type="entry name" value="YiiD_C"/>
    <property type="match status" value="1"/>
</dbReference>
<accession>A0A1Y6HE47</accession>
<dbReference type="SUPFAM" id="SSF54637">
    <property type="entry name" value="Thioesterase/thiol ester dehydrase-isomerase"/>
    <property type="match status" value="1"/>
</dbReference>
<dbReference type="eggNOG" id="COG2050">
    <property type="taxonomic scope" value="Bacteria"/>
</dbReference>
<proteinExistence type="predicted"/>
<dbReference type="NCBIfam" id="TIGR02447">
    <property type="entry name" value="yiiD_Cterm"/>
    <property type="match status" value="1"/>
</dbReference>
<evidence type="ECO:0000313" key="3">
    <source>
        <dbReference type="EMBL" id="SMR01749.1"/>
    </source>
</evidence>
<protein>
    <submittedName>
        <fullName evidence="3">Thioesterase</fullName>
    </submittedName>
</protein>
<name>A0A1Y6HE47_9XANT</name>
<dbReference type="EMBL" id="LT853885">
    <property type="protein sequence ID" value="SMR01749.1"/>
    <property type="molecule type" value="Genomic_DNA"/>
</dbReference>
<evidence type="ECO:0000313" key="4">
    <source>
        <dbReference type="Proteomes" id="UP000195877"/>
    </source>
</evidence>
<dbReference type="InterPro" id="IPR012660">
    <property type="entry name" value="YiiD_C"/>
</dbReference>
<reference evidence="2 4" key="2">
    <citation type="submission" date="2017-05" db="EMBL/GenBank/DDBJ databases">
        <authorList>
            <person name="Blom J."/>
        </authorList>
    </citation>
    <scope>NUCLEOTIDE SEQUENCE [LARGE SCALE GENOMIC DNA]</scope>
    <source>
        <strain evidence="2">PD885</strain>
    </source>
</reference>
<evidence type="ECO:0000313" key="5">
    <source>
        <dbReference type="Proteomes" id="UP000195953"/>
    </source>
</evidence>
<evidence type="ECO:0000313" key="2">
    <source>
        <dbReference type="EMBL" id="SMR00801.1"/>
    </source>
</evidence>
<feature type="domain" description="Thioesterase putative" evidence="1">
    <location>
        <begin position="140"/>
        <end position="281"/>
    </location>
</feature>
<dbReference type="Gene3D" id="3.10.129.10">
    <property type="entry name" value="Hotdog Thioesterase"/>
    <property type="match status" value="1"/>
</dbReference>
<dbReference type="EMBL" id="LT853882">
    <property type="protein sequence ID" value="SMR00801.1"/>
    <property type="molecule type" value="Genomic_DNA"/>
</dbReference>
<keyword evidence="4" id="KW-1185">Reference proteome</keyword>
<gene>
    <name evidence="3" type="ORF">PD5205_00429</name>
    <name evidence="2" type="ORF">PD885_03580</name>
</gene>
<dbReference type="AlphaFoldDB" id="A0A1Y6HE47"/>
<dbReference type="Proteomes" id="UP000195877">
    <property type="component" value="Chromosome 1"/>
</dbReference>
<dbReference type="InterPro" id="IPR029069">
    <property type="entry name" value="HotDog_dom_sf"/>
</dbReference>